<dbReference type="Pfam" id="PF00563">
    <property type="entry name" value="EAL"/>
    <property type="match status" value="1"/>
</dbReference>
<dbReference type="PANTHER" id="PTHR44757:SF2">
    <property type="entry name" value="BIOFILM ARCHITECTURE MAINTENANCE PROTEIN MBAA"/>
    <property type="match status" value="1"/>
</dbReference>
<dbReference type="Pfam" id="PF00990">
    <property type="entry name" value="GGDEF"/>
    <property type="match status" value="1"/>
</dbReference>
<dbReference type="InterPro" id="IPR013767">
    <property type="entry name" value="PAS_fold"/>
</dbReference>
<gene>
    <name evidence="5" type="ORF">OHT75_01370</name>
</gene>
<proteinExistence type="predicted"/>
<protein>
    <submittedName>
        <fullName evidence="5">EAL domain-containing protein</fullName>
    </submittedName>
</protein>
<feature type="domain" description="PAC" evidence="2">
    <location>
        <begin position="238"/>
        <end position="290"/>
    </location>
</feature>
<dbReference type="InterPro" id="IPR035965">
    <property type="entry name" value="PAS-like_dom_sf"/>
</dbReference>
<dbReference type="Gene3D" id="3.30.70.270">
    <property type="match status" value="1"/>
</dbReference>
<dbReference type="InterPro" id="IPR013655">
    <property type="entry name" value="PAS_fold_3"/>
</dbReference>
<evidence type="ECO:0000259" key="2">
    <source>
        <dbReference type="PROSITE" id="PS50113"/>
    </source>
</evidence>
<reference evidence="5" key="1">
    <citation type="submission" date="2022-10" db="EMBL/GenBank/DDBJ databases">
        <title>Shewanella flava sp. nov, isolated from the estuary of the Fenhe River into the Yellow River.</title>
        <authorList>
            <person name="Li Y."/>
        </authorList>
    </citation>
    <scope>NUCLEOTIDE SEQUENCE</scope>
    <source>
        <strain evidence="5">FYR11-62</strain>
    </source>
</reference>
<dbReference type="PROSITE" id="PS50113">
    <property type="entry name" value="PAC"/>
    <property type="match status" value="1"/>
</dbReference>
<dbReference type="NCBIfam" id="TIGR00229">
    <property type="entry name" value="sensory_box"/>
    <property type="match status" value="1"/>
</dbReference>
<dbReference type="InterPro" id="IPR035919">
    <property type="entry name" value="EAL_sf"/>
</dbReference>
<dbReference type="PANTHER" id="PTHR44757">
    <property type="entry name" value="DIGUANYLATE CYCLASE DGCP"/>
    <property type="match status" value="1"/>
</dbReference>
<dbReference type="Pfam" id="PF00989">
    <property type="entry name" value="PAS"/>
    <property type="match status" value="1"/>
</dbReference>
<dbReference type="RefSeq" id="WP_264724584.1">
    <property type="nucleotide sequence ID" value="NZ_JAPDMX010000002.1"/>
</dbReference>
<evidence type="ECO:0000313" key="6">
    <source>
        <dbReference type="Proteomes" id="UP001163714"/>
    </source>
</evidence>
<dbReference type="InterPro" id="IPR043128">
    <property type="entry name" value="Rev_trsase/Diguanyl_cyclase"/>
</dbReference>
<dbReference type="SUPFAM" id="SSF55785">
    <property type="entry name" value="PYP-like sensor domain (PAS domain)"/>
    <property type="match status" value="2"/>
</dbReference>
<dbReference type="CDD" id="cd00130">
    <property type="entry name" value="PAS"/>
    <property type="match status" value="1"/>
</dbReference>
<organism evidence="5 6">
    <name type="scientific">Shewanella subflava</name>
    <dbReference type="NCBI Taxonomy" id="2986476"/>
    <lineage>
        <taxon>Bacteria</taxon>
        <taxon>Pseudomonadati</taxon>
        <taxon>Pseudomonadota</taxon>
        <taxon>Gammaproteobacteria</taxon>
        <taxon>Alteromonadales</taxon>
        <taxon>Shewanellaceae</taxon>
        <taxon>Shewanella</taxon>
    </lineage>
</organism>
<dbReference type="EMBL" id="JAPDMX010000002">
    <property type="protein sequence ID" value="MCW3171127.1"/>
    <property type="molecule type" value="Genomic_DNA"/>
</dbReference>
<sequence length="851" mass="97178">MFKYEKVFNEVSFRYIVESQECELLKQLQELNIEINADILFLGVRNGTDASTIIALNEQQRISNFSYNLQGSPCEQVLNEGVCCFPKDTAKLFPDDKALFELMVDGYMGSSIKNENDVPIGILVALFIKQQPDLPKKVKLFDTFSKFICTYIQKCHLNYQTNSHLSLFKEVEMISATGAWEYHVETKKLFWSAEIYAIYQIPESCPISVDKAISFYAVHDQSRITEVFQNTLIHGISFKEDFEFVDNNGINKWVRVTGKPVIDANGQATGAYGAFEDVTTEKKLLLDEHERTQKLDNILNNINEAVFTINSAGIIQHVNQAGLDIFQYSANEILGQTVSKLMPEPYASQHHHYMNAYEKTGVAKIIGIGRQLPAKRKNGEIFQMELAITKSISFGDVQYIGVIRDISERILAQDTIYNIAFTDSLTQLKNNQWFEKECKNLMHIASIENKCIYVLMLNIDKMSQINLQFGFEKGDIALKKIAENLNIAIGSDYNIYKYNGDSFLILYKKLFSKTDDDKNNFNLITNILLDRQHYKLSIDDRDIEITASIGAATFEPSRQSYESMMHILEHAVRKAKNHAPFGLHHIFEEGVDEFDRFVQLHKILKNITDSDELSLAFQPQYTDQGKLNSFEALIRWHSPLYGWISPAEFIPLAEETDAIIKIGDWVLENVCLAIQELMHLGLKTSISVNISAKQIVELNFSEKLINLVNAMQVPAEMLVLELTETALIVDIALVKHAMNQLSHHGFRFAIDDFGTGYSSLAYLKELPISELKIDKYFIDDIDANNLKNQYVIVNAIIDMANALGVSSVAEGVETKEQYEYLKRKNCNLYQGYYFSKPVDMPTWRKMIRINE</sequence>
<dbReference type="InterPro" id="IPR000014">
    <property type="entry name" value="PAS"/>
</dbReference>
<dbReference type="CDD" id="cd01948">
    <property type="entry name" value="EAL"/>
    <property type="match status" value="1"/>
</dbReference>
<dbReference type="Proteomes" id="UP001163714">
    <property type="component" value="Unassembled WGS sequence"/>
</dbReference>
<feature type="domain" description="PAS" evidence="1">
    <location>
        <begin position="291"/>
        <end position="360"/>
    </location>
</feature>
<feature type="domain" description="EAL" evidence="3">
    <location>
        <begin position="597"/>
        <end position="851"/>
    </location>
</feature>
<dbReference type="InterPro" id="IPR052155">
    <property type="entry name" value="Biofilm_reg_signaling"/>
</dbReference>
<dbReference type="InterPro" id="IPR000700">
    <property type="entry name" value="PAS-assoc_C"/>
</dbReference>
<keyword evidence="6" id="KW-1185">Reference proteome</keyword>
<dbReference type="SUPFAM" id="SSF55073">
    <property type="entry name" value="Nucleotide cyclase"/>
    <property type="match status" value="1"/>
</dbReference>
<evidence type="ECO:0000259" key="4">
    <source>
        <dbReference type="PROSITE" id="PS50887"/>
    </source>
</evidence>
<dbReference type="Gene3D" id="3.20.20.450">
    <property type="entry name" value="EAL domain"/>
    <property type="match status" value="1"/>
</dbReference>
<feature type="domain" description="GGDEF" evidence="4">
    <location>
        <begin position="450"/>
        <end position="591"/>
    </location>
</feature>
<dbReference type="InterPro" id="IPR000160">
    <property type="entry name" value="GGDEF_dom"/>
</dbReference>
<dbReference type="InterPro" id="IPR001633">
    <property type="entry name" value="EAL_dom"/>
</dbReference>
<evidence type="ECO:0000259" key="1">
    <source>
        <dbReference type="PROSITE" id="PS50112"/>
    </source>
</evidence>
<dbReference type="SUPFAM" id="SSF141868">
    <property type="entry name" value="EAL domain-like"/>
    <property type="match status" value="1"/>
</dbReference>
<dbReference type="SMART" id="SM00267">
    <property type="entry name" value="GGDEF"/>
    <property type="match status" value="1"/>
</dbReference>
<dbReference type="Pfam" id="PF08447">
    <property type="entry name" value="PAS_3"/>
    <property type="match status" value="1"/>
</dbReference>
<name>A0ABT3I4Y8_9GAMM</name>
<evidence type="ECO:0000259" key="3">
    <source>
        <dbReference type="PROSITE" id="PS50883"/>
    </source>
</evidence>
<dbReference type="Gene3D" id="3.30.450.20">
    <property type="entry name" value="PAS domain"/>
    <property type="match status" value="2"/>
</dbReference>
<evidence type="ECO:0000313" key="5">
    <source>
        <dbReference type="EMBL" id="MCW3171127.1"/>
    </source>
</evidence>
<dbReference type="SMART" id="SM00091">
    <property type="entry name" value="PAS"/>
    <property type="match status" value="1"/>
</dbReference>
<dbReference type="InterPro" id="IPR029787">
    <property type="entry name" value="Nucleotide_cyclase"/>
</dbReference>
<dbReference type="PROSITE" id="PS50112">
    <property type="entry name" value="PAS"/>
    <property type="match status" value="1"/>
</dbReference>
<dbReference type="SMART" id="SM00052">
    <property type="entry name" value="EAL"/>
    <property type="match status" value="1"/>
</dbReference>
<accession>A0ABT3I4Y8</accession>
<comment type="caution">
    <text evidence="5">The sequence shown here is derived from an EMBL/GenBank/DDBJ whole genome shotgun (WGS) entry which is preliminary data.</text>
</comment>
<dbReference type="PROSITE" id="PS50883">
    <property type="entry name" value="EAL"/>
    <property type="match status" value="1"/>
</dbReference>
<dbReference type="CDD" id="cd01949">
    <property type="entry name" value="GGDEF"/>
    <property type="match status" value="1"/>
</dbReference>
<dbReference type="PROSITE" id="PS50887">
    <property type="entry name" value="GGDEF"/>
    <property type="match status" value="1"/>
</dbReference>
<dbReference type="NCBIfam" id="TIGR00254">
    <property type="entry name" value="GGDEF"/>
    <property type="match status" value="1"/>
</dbReference>